<dbReference type="RefSeq" id="WP_206658237.1">
    <property type="nucleotide sequence ID" value="NZ_CP071182.1"/>
</dbReference>
<dbReference type="InterPro" id="IPR018745">
    <property type="entry name" value="MpsC"/>
</dbReference>
<evidence type="ECO:0000313" key="2">
    <source>
        <dbReference type="EMBL" id="QSO48921.1"/>
    </source>
</evidence>
<dbReference type="Pfam" id="PF10057">
    <property type="entry name" value="MpsC"/>
    <property type="match status" value="2"/>
</dbReference>
<sequence>MKIVRMSAPSEGTTRQNINQQIGNFIGKLLRDTFGKGPESVYIAAGHTCFVAYVRNFMSPMEKILIEHEQEDTVFEMRAKLMESLFPEIRAYVRITTGIQLREFYCDWNFTNQSGVLVGVSQEPMPPEENTEDYLGKSEIEQEIVRVSEQAERAPDEITSFAINHRTLVVIRTGILVRIEKEFIRHGQESLLRRVKATLEKSHLETNEHFEEFLKRRIIDIFVDWDFDRDKSVIVMILGNKR</sequence>
<dbReference type="EMBL" id="CP071182">
    <property type="protein sequence ID" value="QSO48921.1"/>
    <property type="molecule type" value="Genomic_DNA"/>
</dbReference>
<dbReference type="KEGG" id="afx:JZ786_08230"/>
<gene>
    <name evidence="2" type="ORF">JZ786_08230</name>
</gene>
<evidence type="ECO:0000313" key="3">
    <source>
        <dbReference type="Proteomes" id="UP000663505"/>
    </source>
</evidence>
<keyword evidence="3" id="KW-1185">Reference proteome</keyword>
<dbReference type="Proteomes" id="UP000663505">
    <property type="component" value="Chromosome"/>
</dbReference>
<evidence type="ECO:0000259" key="1">
    <source>
        <dbReference type="Pfam" id="PF10057"/>
    </source>
</evidence>
<feature type="domain" description="Na+-translocating membrane potential-generating system MpsC" evidence="1">
    <location>
        <begin position="14"/>
        <end position="120"/>
    </location>
</feature>
<name>A0A9X7W1D1_9BACL</name>
<organism evidence="2 3">
    <name type="scientific">Alicyclobacillus mengziensis</name>
    <dbReference type="NCBI Taxonomy" id="2931921"/>
    <lineage>
        <taxon>Bacteria</taxon>
        <taxon>Bacillati</taxon>
        <taxon>Bacillota</taxon>
        <taxon>Bacilli</taxon>
        <taxon>Bacillales</taxon>
        <taxon>Alicyclobacillaceae</taxon>
        <taxon>Alicyclobacillus</taxon>
    </lineage>
</organism>
<reference evidence="2 3" key="1">
    <citation type="submission" date="2021-02" db="EMBL/GenBank/DDBJ databases">
        <title>Alicyclobacillus curvatus sp. nov. and Alicyclobacillus mengziensis sp. nov., two acidophilic bacteria isolated from acid mine drainage.</title>
        <authorList>
            <person name="Huang Y."/>
        </authorList>
    </citation>
    <scope>NUCLEOTIDE SEQUENCE [LARGE SCALE GENOMIC DNA]</scope>
    <source>
        <strain evidence="2 3">S30H14</strain>
    </source>
</reference>
<feature type="domain" description="Na+-translocating membrane potential-generating system MpsC" evidence="1">
    <location>
        <begin position="138"/>
        <end position="238"/>
    </location>
</feature>
<proteinExistence type="predicted"/>
<protein>
    <submittedName>
        <fullName evidence="2">DUF2294 family protein</fullName>
    </submittedName>
</protein>
<dbReference type="AlphaFoldDB" id="A0A9X7W1D1"/>
<accession>A0A9X7W1D1</accession>